<feature type="domain" description="Helicase C-terminal" evidence="17">
    <location>
        <begin position="227"/>
        <end position="401"/>
    </location>
</feature>
<dbReference type="Gene3D" id="3.40.50.300">
    <property type="entry name" value="P-loop containing nucleotide triphosphate hydrolases"/>
    <property type="match status" value="2"/>
</dbReference>
<dbReference type="GO" id="GO:0003983">
    <property type="term" value="F:UTP:glucose-1-phosphate uridylyltransferase activity"/>
    <property type="evidence" value="ECO:0007669"/>
    <property type="project" value="UniProtKB-EC"/>
</dbReference>
<evidence type="ECO:0000256" key="3">
    <source>
        <dbReference type="ARBA" id="ARBA00012415"/>
    </source>
</evidence>
<dbReference type="Pfam" id="PF00271">
    <property type="entry name" value="Helicase_C"/>
    <property type="match status" value="1"/>
</dbReference>
<organism evidence="20">
    <name type="scientific">Thelazia callipaeda</name>
    <name type="common">Oriental eyeworm</name>
    <name type="synonym">Parasitic nematode</name>
    <dbReference type="NCBI Taxonomy" id="103827"/>
    <lineage>
        <taxon>Eukaryota</taxon>
        <taxon>Metazoa</taxon>
        <taxon>Ecdysozoa</taxon>
        <taxon>Nematoda</taxon>
        <taxon>Chromadorea</taxon>
        <taxon>Rhabditida</taxon>
        <taxon>Spirurina</taxon>
        <taxon>Spiruromorpha</taxon>
        <taxon>Thelazioidea</taxon>
        <taxon>Thelaziidae</taxon>
        <taxon>Thelazia</taxon>
    </lineage>
</organism>
<comment type="similarity">
    <text evidence="1">Belongs to the UDPGP type 1 family.</text>
</comment>
<evidence type="ECO:0000313" key="18">
    <source>
        <dbReference type="EMBL" id="VDN03069.1"/>
    </source>
</evidence>
<dbReference type="Pfam" id="PF01704">
    <property type="entry name" value="UDPGP"/>
    <property type="match status" value="1"/>
</dbReference>
<sequence>MDRKRYTKYNKRYFPTAEKKFRREELPVDRVRSQLAKVISENGITIIVGETGSGKSTQIPQICYEGLTDHSILAVTQPRRVAAIALARRVAVEMNSNLGEVVAYKVRFENTASEETKIIYGTDGIFLREAFYDSLFSRYSIFIVDEAHERSIHTDILLYILKLCYKQRLNTSNPLKIVIMSATLETNVFSEYFDNAPVFSVKGRTYPVEIFYANLLDKNDDDYVFNVLTTVLQIHRSEPLSSDILVFLTGQEEIETACKKVLEASRLLSGGIVALPLYAGLPPSLQMRVFEPTESVNTRKIIFATNIAETSITIPGIRIIIDSGKIKVKTFVSDRRIDILRVENISQSSATQRAGRAGREAPGKCYRLYSEEHFNSLCRTTVPEILRSNLAVVLLELFRIGLRRTKSLALISNPKEEALEAAEKHLRLLDALKQPNKRGKLQLTEMGTKLSSFPVDPAFARALIAASQNECLEEVLTIVAFMSADSVFIGSALDRDQTSTSKRKFEAPEGDHCTLLNVYRGYRLARKEKKSKVWCEANFVHERILDIVFKIRAQLRDICSKYALIFRSCGSNTEKLRKALCQGLFMNTCVYERSQDRYKLLISPATSLKIHPSSCLSRSRPTAFIFTDLVRTNDLYARDITVIDLEWAKELLESKKEVLKIGGGCTTKWAEGLRGSYLYRLVLVALTMPINFQRTELDAEIFMSLFKQYLTEPRAIDWKSMKPLSLKFQQDYQSLPLCCDEEERNEILKHLSVLKLNGGLGTTMGCDKPKSLIQLRDGMTFLDFAINHVQHFNNTHHSSVPLLLMNSFNTDKAVNEYLAKRKITLKTFLQSKCPRIFAKNSLLVPLEDGLNSAEGWYPPGHGNIFKSMQFTGVLDELLEEGREICFISNIDNTGATIDLRIAKLMFESDLEYVMECTEKTEVDKKGGTLIEINGCIMHLELPQVPEEHVDDFCSSKIFKIFNTNNIWVNLQAVKRKLMDMKMEIIVNKKMLSNGEWVNQLETSVGGAIRNFDKVVSIQVPRSRFLPVKNTQDLLALMSNLYRVTEDFSLQIVRKEKAPTIELSEHFSRISDFQKHFLEIPQLHQLKRLKITGDVYFGLNISIKGDVEIVAEKGQKLELIDNECLENVRLVQETKSKVQRIPL</sequence>
<dbReference type="Proteomes" id="UP000276776">
    <property type="component" value="Unassembled WGS sequence"/>
</dbReference>
<evidence type="ECO:0000256" key="6">
    <source>
        <dbReference type="ARBA" id="ARBA00022679"/>
    </source>
</evidence>
<evidence type="ECO:0000256" key="14">
    <source>
        <dbReference type="ARBA" id="ARBA00047432"/>
    </source>
</evidence>
<keyword evidence="8" id="KW-0547">Nucleotide-binding</keyword>
<name>A0A0N5CZ86_THECL</name>
<dbReference type="FunFam" id="3.40.50.300:FF:000145">
    <property type="entry name" value="probable ATP-dependent RNA helicase DHX40"/>
    <property type="match status" value="1"/>
</dbReference>
<keyword evidence="19" id="KW-1185">Reference proteome</keyword>
<dbReference type="InterPro" id="IPR011709">
    <property type="entry name" value="DEAD-box_helicase_OB_fold"/>
</dbReference>
<proteinExistence type="inferred from homology"/>
<dbReference type="InterPro" id="IPR002618">
    <property type="entry name" value="UDPGP_fam"/>
</dbReference>
<dbReference type="InterPro" id="IPR016267">
    <property type="entry name" value="UDPGP_trans"/>
</dbReference>
<dbReference type="FunFam" id="3.90.550.10:FF:000002">
    <property type="entry name" value="UTP--glucose-1-phosphate uridylyltransferase"/>
    <property type="match status" value="1"/>
</dbReference>
<dbReference type="OMA" id="ICEYLAD"/>
<dbReference type="CDD" id="cd00897">
    <property type="entry name" value="UGPase_euk"/>
    <property type="match status" value="1"/>
</dbReference>
<keyword evidence="7" id="KW-0548">Nucleotidyltransferase</keyword>
<evidence type="ECO:0000256" key="4">
    <source>
        <dbReference type="ARBA" id="ARBA00012552"/>
    </source>
</evidence>
<dbReference type="AlphaFoldDB" id="A0A0N5CZ86"/>
<evidence type="ECO:0000313" key="20">
    <source>
        <dbReference type="WBParaSite" id="TCLT_0000579301-mRNA-1"/>
    </source>
</evidence>
<evidence type="ECO:0000313" key="19">
    <source>
        <dbReference type="Proteomes" id="UP000276776"/>
    </source>
</evidence>
<dbReference type="WBParaSite" id="TCLT_0000579301-mRNA-1">
    <property type="protein sequence ID" value="TCLT_0000579301-mRNA-1"/>
    <property type="gene ID" value="TCLT_0000579301"/>
</dbReference>
<comment type="subunit">
    <text evidence="2">Homooctamer.</text>
</comment>
<dbReference type="PANTHER" id="PTHR18934:SF118">
    <property type="entry name" value="ATP-DEPENDENT RNA HELICASE DHX33"/>
    <property type="match status" value="1"/>
</dbReference>
<dbReference type="InterPro" id="IPR011545">
    <property type="entry name" value="DEAD/DEAH_box_helicase_dom"/>
</dbReference>
<dbReference type="SMART" id="SM00847">
    <property type="entry name" value="HA2"/>
    <property type="match status" value="1"/>
</dbReference>
<dbReference type="InterPro" id="IPR007502">
    <property type="entry name" value="Helicase-assoc_dom"/>
</dbReference>
<dbReference type="CDD" id="cd18791">
    <property type="entry name" value="SF2_C_RHA"/>
    <property type="match status" value="1"/>
</dbReference>
<dbReference type="InterPro" id="IPR002464">
    <property type="entry name" value="DNA/RNA_helicase_DEAH_CS"/>
</dbReference>
<dbReference type="GO" id="GO:0006011">
    <property type="term" value="P:UDP-alpha-D-glucose metabolic process"/>
    <property type="evidence" value="ECO:0007669"/>
    <property type="project" value="InterPro"/>
</dbReference>
<dbReference type="EC" id="2.7.7.9" evidence="3"/>
<dbReference type="OrthoDB" id="10253254at2759"/>
<accession>A0A0N5CZ86</accession>
<evidence type="ECO:0000259" key="16">
    <source>
        <dbReference type="PROSITE" id="PS51192"/>
    </source>
</evidence>
<dbReference type="PROSITE" id="PS00690">
    <property type="entry name" value="DEAH_ATP_HELICASE"/>
    <property type="match status" value="1"/>
</dbReference>
<evidence type="ECO:0000256" key="12">
    <source>
        <dbReference type="ARBA" id="ARBA00023579"/>
    </source>
</evidence>
<dbReference type="InterPro" id="IPR027417">
    <property type="entry name" value="P-loop_NTPase"/>
</dbReference>
<keyword evidence="6" id="KW-0808">Transferase</keyword>
<dbReference type="InterPro" id="IPR029044">
    <property type="entry name" value="Nucleotide-diphossugar_trans"/>
</dbReference>
<dbReference type="EC" id="3.6.4.13" evidence="4"/>
<dbReference type="SMART" id="SM00490">
    <property type="entry name" value="HELICc"/>
    <property type="match status" value="1"/>
</dbReference>
<gene>
    <name evidence="18" type="ORF">TCLT_LOCUS5782</name>
</gene>
<dbReference type="PANTHER" id="PTHR18934">
    <property type="entry name" value="ATP-DEPENDENT RNA HELICASE"/>
    <property type="match status" value="1"/>
</dbReference>
<dbReference type="GO" id="GO:0005730">
    <property type="term" value="C:nucleolus"/>
    <property type="evidence" value="ECO:0007669"/>
    <property type="project" value="TreeGrafter"/>
</dbReference>
<dbReference type="FunFam" id="2.160.10.10:FF:000001">
    <property type="entry name" value="UTP--glucose-1-phosphate uridylyltransferase"/>
    <property type="match status" value="1"/>
</dbReference>
<evidence type="ECO:0000256" key="11">
    <source>
        <dbReference type="ARBA" id="ARBA00022840"/>
    </source>
</evidence>
<feature type="domain" description="Helicase ATP-binding" evidence="16">
    <location>
        <begin position="36"/>
        <end position="202"/>
    </location>
</feature>
<evidence type="ECO:0000256" key="5">
    <source>
        <dbReference type="ARBA" id="ARBA00019048"/>
    </source>
</evidence>
<dbReference type="Gene3D" id="1.20.120.1080">
    <property type="match status" value="1"/>
</dbReference>
<dbReference type="GO" id="GO:0016787">
    <property type="term" value="F:hydrolase activity"/>
    <property type="evidence" value="ECO:0007669"/>
    <property type="project" value="UniProtKB-KW"/>
</dbReference>
<reference evidence="20" key="1">
    <citation type="submission" date="2017-02" db="UniProtKB">
        <authorList>
            <consortium name="WormBaseParasite"/>
        </authorList>
    </citation>
    <scope>IDENTIFICATION</scope>
</reference>
<dbReference type="Pfam" id="PF21010">
    <property type="entry name" value="HA2_C"/>
    <property type="match status" value="1"/>
</dbReference>
<dbReference type="GO" id="GO:0005978">
    <property type="term" value="P:glycogen biosynthetic process"/>
    <property type="evidence" value="ECO:0007669"/>
    <property type="project" value="UniProtKB-UniPathway"/>
</dbReference>
<dbReference type="SMART" id="SM00487">
    <property type="entry name" value="DEXDc"/>
    <property type="match status" value="1"/>
</dbReference>
<keyword evidence="10" id="KW-0347">Helicase</keyword>
<reference evidence="18 19" key="2">
    <citation type="submission" date="2018-11" db="EMBL/GenBank/DDBJ databases">
        <authorList>
            <consortium name="Pathogen Informatics"/>
        </authorList>
    </citation>
    <scope>NUCLEOTIDE SEQUENCE [LARGE SCALE GENOMIC DNA]</scope>
</reference>
<dbReference type="EMBL" id="UYYF01004363">
    <property type="protein sequence ID" value="VDN03069.1"/>
    <property type="molecule type" value="Genomic_DNA"/>
</dbReference>
<dbReference type="GO" id="GO:0003725">
    <property type="term" value="F:double-stranded RNA binding"/>
    <property type="evidence" value="ECO:0007669"/>
    <property type="project" value="TreeGrafter"/>
</dbReference>
<dbReference type="UniPathway" id="UPA00164"/>
<dbReference type="PROSITE" id="PS51192">
    <property type="entry name" value="HELICASE_ATP_BIND_1"/>
    <property type="match status" value="1"/>
</dbReference>
<evidence type="ECO:0000256" key="7">
    <source>
        <dbReference type="ARBA" id="ARBA00022695"/>
    </source>
</evidence>
<comment type="catalytic activity">
    <reaction evidence="14">
        <text>alpha-D-glucose 1-phosphate + UTP + H(+) = UDP-alpha-D-glucose + diphosphate</text>
        <dbReference type="Rhea" id="RHEA:19889"/>
        <dbReference type="ChEBI" id="CHEBI:15378"/>
        <dbReference type="ChEBI" id="CHEBI:33019"/>
        <dbReference type="ChEBI" id="CHEBI:46398"/>
        <dbReference type="ChEBI" id="CHEBI:58601"/>
        <dbReference type="ChEBI" id="CHEBI:58885"/>
        <dbReference type="EC" id="2.7.7.9"/>
    </reaction>
    <physiologicalReaction direction="left-to-right" evidence="14">
        <dbReference type="Rhea" id="RHEA:19890"/>
    </physiologicalReaction>
</comment>
<comment type="function">
    <text evidence="12">UTP--glucose-1-phosphate uridylyltransferase catalyzing the conversion of glucose-1-phosphate into UDP-glucose, a crucial precursor for the production of glycogen.</text>
</comment>
<dbReference type="GO" id="GO:0045943">
    <property type="term" value="P:positive regulation of transcription by RNA polymerase I"/>
    <property type="evidence" value="ECO:0007669"/>
    <property type="project" value="TreeGrafter"/>
</dbReference>
<keyword evidence="9" id="KW-0378">Hydrolase</keyword>
<comment type="catalytic activity">
    <reaction evidence="15">
        <text>ATP + H2O = ADP + phosphate + H(+)</text>
        <dbReference type="Rhea" id="RHEA:13065"/>
        <dbReference type="ChEBI" id="CHEBI:15377"/>
        <dbReference type="ChEBI" id="CHEBI:15378"/>
        <dbReference type="ChEBI" id="CHEBI:30616"/>
        <dbReference type="ChEBI" id="CHEBI:43474"/>
        <dbReference type="ChEBI" id="CHEBI:456216"/>
        <dbReference type="EC" id="3.6.4.13"/>
    </reaction>
</comment>
<dbReference type="InterPro" id="IPR001650">
    <property type="entry name" value="Helicase_C-like"/>
</dbReference>
<dbReference type="Pfam" id="PF00270">
    <property type="entry name" value="DEAD"/>
    <property type="match status" value="1"/>
</dbReference>
<evidence type="ECO:0000256" key="9">
    <source>
        <dbReference type="ARBA" id="ARBA00022801"/>
    </source>
</evidence>
<dbReference type="PROSITE" id="PS51194">
    <property type="entry name" value="HELICASE_CTER"/>
    <property type="match status" value="1"/>
</dbReference>
<evidence type="ECO:0000256" key="15">
    <source>
        <dbReference type="ARBA" id="ARBA00047984"/>
    </source>
</evidence>
<keyword evidence="11" id="KW-0067">ATP-binding</keyword>
<dbReference type="GO" id="GO:0005524">
    <property type="term" value="F:ATP binding"/>
    <property type="evidence" value="ECO:0007669"/>
    <property type="project" value="UniProtKB-KW"/>
</dbReference>
<evidence type="ECO:0000256" key="1">
    <source>
        <dbReference type="ARBA" id="ARBA00010401"/>
    </source>
</evidence>
<evidence type="ECO:0000256" key="10">
    <source>
        <dbReference type="ARBA" id="ARBA00022806"/>
    </source>
</evidence>
<dbReference type="SUPFAM" id="SSF52540">
    <property type="entry name" value="P-loop containing nucleoside triphosphate hydrolases"/>
    <property type="match status" value="1"/>
</dbReference>
<evidence type="ECO:0000256" key="2">
    <source>
        <dbReference type="ARBA" id="ARBA00011823"/>
    </source>
</evidence>
<evidence type="ECO:0000259" key="17">
    <source>
        <dbReference type="PROSITE" id="PS51194"/>
    </source>
</evidence>
<dbReference type="STRING" id="103827.A0A0N5CZ86"/>
<dbReference type="Pfam" id="PF07717">
    <property type="entry name" value="OB_NTP_bind"/>
    <property type="match status" value="1"/>
</dbReference>
<evidence type="ECO:0000256" key="13">
    <source>
        <dbReference type="ARBA" id="ARBA00031959"/>
    </source>
</evidence>
<dbReference type="GO" id="GO:0003724">
    <property type="term" value="F:RNA helicase activity"/>
    <property type="evidence" value="ECO:0007669"/>
    <property type="project" value="UniProtKB-EC"/>
</dbReference>
<dbReference type="Gene3D" id="3.90.550.10">
    <property type="entry name" value="Spore Coat Polysaccharide Biosynthesis Protein SpsA, Chain A"/>
    <property type="match status" value="1"/>
</dbReference>
<dbReference type="Gene3D" id="2.160.10.10">
    <property type="entry name" value="Hexapeptide repeat proteins"/>
    <property type="match status" value="1"/>
</dbReference>
<dbReference type="SUPFAM" id="SSF53448">
    <property type="entry name" value="Nucleotide-diphospho-sugar transferases"/>
    <property type="match status" value="1"/>
</dbReference>
<dbReference type="InterPro" id="IPR014001">
    <property type="entry name" value="Helicase_ATP-bd"/>
</dbReference>
<protein>
    <recommendedName>
        <fullName evidence="5">UTP--glucose-1-phosphate uridylyltransferase</fullName>
        <ecNumber evidence="3">2.7.7.9</ecNumber>
        <ecNumber evidence="4">3.6.4.13</ecNumber>
    </recommendedName>
    <alternativeName>
        <fullName evidence="13">UDP-glucose pyrophosphorylase</fullName>
    </alternativeName>
</protein>
<evidence type="ECO:0000256" key="8">
    <source>
        <dbReference type="ARBA" id="ARBA00022741"/>
    </source>
</evidence>